<feature type="active site" description="Acyl-thioester intermediate" evidence="2">
    <location>
        <position position="259"/>
    </location>
</feature>
<evidence type="ECO:0000256" key="4">
    <source>
        <dbReference type="SAM" id="Phobius"/>
    </source>
</evidence>
<dbReference type="Pfam" id="PF04203">
    <property type="entry name" value="Sortase"/>
    <property type="match status" value="1"/>
</dbReference>
<keyword evidence="4" id="KW-0472">Membrane</keyword>
<dbReference type="RefSeq" id="WP_243390048.1">
    <property type="nucleotide sequence ID" value="NZ_NMYC01000001.1"/>
</dbReference>
<gene>
    <name evidence="5" type="ORF">CGZ88_0745</name>
</gene>
<feature type="transmembrane region" description="Helical" evidence="4">
    <location>
        <begin position="295"/>
        <end position="316"/>
    </location>
</feature>
<organism evidence="5 6">
    <name type="scientific">Bifidobacterium anseris</name>
    <dbReference type="NCBI Taxonomy" id="2020963"/>
    <lineage>
        <taxon>Bacteria</taxon>
        <taxon>Bacillati</taxon>
        <taxon>Actinomycetota</taxon>
        <taxon>Actinomycetes</taxon>
        <taxon>Bifidobacteriales</taxon>
        <taxon>Bifidobacteriaceae</taxon>
        <taxon>Bifidobacterium</taxon>
    </lineage>
</organism>
<feature type="transmembrane region" description="Helical" evidence="4">
    <location>
        <begin position="16"/>
        <end position="40"/>
    </location>
</feature>
<sequence length="331" mass="36094">MSTARRKAYRTAEDRILLAVTVIAWLLYLLSSLLLSWSVYHILANDHMVRQSAKDAVHETSGWSTVQRTEMFQTAIEYNNRLEQRFGSSIPADMRNEEGQPLELLDSEYINMGGNTIATLNIPGISVTVPIYHTTLDTVLDKGAGHMYGTALPVGQEGTSSVIAAHSGGVQGLLFSRLVELRQGAYFYVNVYGTTHAYQVDAITTVLPDQVEQALQEEIAKARTATSATAKKTDDPSDMRTQIPAPDKSGTARVSMVTCTPIGVNTHRLIISGHRVGTPSPAPAADSVKDTRLQALIWALVVLVIAITAAVIFHIIRKHSNIKTAKGRHHA</sequence>
<keyword evidence="6" id="KW-1185">Reference proteome</keyword>
<dbReference type="NCBIfam" id="TIGR01076">
    <property type="entry name" value="sortase_fam"/>
    <property type="match status" value="1"/>
</dbReference>
<dbReference type="SUPFAM" id="SSF63817">
    <property type="entry name" value="Sortase"/>
    <property type="match status" value="1"/>
</dbReference>
<protein>
    <submittedName>
        <fullName evidence="5">Sortase family protein</fullName>
    </submittedName>
</protein>
<evidence type="ECO:0000256" key="1">
    <source>
        <dbReference type="ARBA" id="ARBA00022801"/>
    </source>
</evidence>
<proteinExistence type="predicted"/>
<feature type="active site" description="Proton donor/acceptor" evidence="2">
    <location>
        <position position="166"/>
    </location>
</feature>
<keyword evidence="1" id="KW-0378">Hydrolase</keyword>
<keyword evidence="4" id="KW-1133">Transmembrane helix</keyword>
<dbReference type="Proteomes" id="UP000234935">
    <property type="component" value="Unassembled WGS sequence"/>
</dbReference>
<comment type="caution">
    <text evidence="5">The sequence shown here is derived from an EMBL/GenBank/DDBJ whole genome shotgun (WGS) entry which is preliminary data.</text>
</comment>
<evidence type="ECO:0000256" key="3">
    <source>
        <dbReference type="SAM" id="MobiDB-lite"/>
    </source>
</evidence>
<dbReference type="InterPro" id="IPR042002">
    <property type="entry name" value="Sortase_C"/>
</dbReference>
<dbReference type="InterPro" id="IPR005754">
    <property type="entry name" value="Sortase"/>
</dbReference>
<dbReference type="EMBL" id="NMYC01000001">
    <property type="protein sequence ID" value="PLS28583.1"/>
    <property type="molecule type" value="Genomic_DNA"/>
</dbReference>
<dbReference type="CDD" id="cd05827">
    <property type="entry name" value="Sortase_C"/>
    <property type="match status" value="1"/>
</dbReference>
<dbReference type="AlphaFoldDB" id="A0A2N5J323"/>
<keyword evidence="4" id="KW-0812">Transmembrane</keyword>
<feature type="region of interest" description="Disordered" evidence="3">
    <location>
        <begin position="225"/>
        <end position="250"/>
    </location>
</feature>
<evidence type="ECO:0000256" key="2">
    <source>
        <dbReference type="PIRSR" id="PIRSR605754-1"/>
    </source>
</evidence>
<dbReference type="GO" id="GO:0016787">
    <property type="term" value="F:hydrolase activity"/>
    <property type="evidence" value="ECO:0007669"/>
    <property type="project" value="UniProtKB-KW"/>
</dbReference>
<reference evidence="5 6" key="1">
    <citation type="submission" date="2017-07" db="EMBL/GenBank/DDBJ databases">
        <title>Bifidobacterium novel species.</title>
        <authorList>
            <person name="Lugli G.A."/>
            <person name="Milani C."/>
            <person name="Duranti S."/>
            <person name="Mangifesta M."/>
        </authorList>
    </citation>
    <scope>NUCLEOTIDE SEQUENCE [LARGE SCALE GENOMIC DNA]</scope>
    <source>
        <strain evidence="6">Goo31D</strain>
    </source>
</reference>
<name>A0A2N5J323_9BIFI</name>
<dbReference type="InterPro" id="IPR023365">
    <property type="entry name" value="Sortase_dom-sf"/>
</dbReference>
<evidence type="ECO:0000313" key="5">
    <source>
        <dbReference type="EMBL" id="PLS28583.1"/>
    </source>
</evidence>
<accession>A0A2N5J323</accession>
<dbReference type="Gene3D" id="2.40.260.10">
    <property type="entry name" value="Sortase"/>
    <property type="match status" value="1"/>
</dbReference>
<evidence type="ECO:0000313" key="6">
    <source>
        <dbReference type="Proteomes" id="UP000234935"/>
    </source>
</evidence>